<accession>X1FYT5</accession>
<dbReference type="PANTHER" id="PTHR46323:SF2">
    <property type="entry name" value="BETA-GALACTOSIDASE"/>
    <property type="match status" value="1"/>
</dbReference>
<feature type="non-terminal residue" evidence="6">
    <location>
        <position position="1"/>
    </location>
</feature>
<organism evidence="6">
    <name type="scientific">marine sediment metagenome</name>
    <dbReference type="NCBI Taxonomy" id="412755"/>
    <lineage>
        <taxon>unclassified sequences</taxon>
        <taxon>metagenomes</taxon>
        <taxon>ecological metagenomes</taxon>
    </lineage>
</organism>
<dbReference type="GO" id="GO:0009341">
    <property type="term" value="C:beta-galactosidase complex"/>
    <property type="evidence" value="ECO:0007669"/>
    <property type="project" value="InterPro"/>
</dbReference>
<protein>
    <recommendedName>
        <fullName evidence="2">beta-galactosidase</fullName>
        <ecNumber evidence="2">3.2.1.23</ecNumber>
    </recommendedName>
</protein>
<dbReference type="GO" id="GO:0005990">
    <property type="term" value="P:lactose catabolic process"/>
    <property type="evidence" value="ECO:0007669"/>
    <property type="project" value="TreeGrafter"/>
</dbReference>
<comment type="catalytic activity">
    <reaction evidence="1">
        <text>Hydrolysis of terminal non-reducing beta-D-galactose residues in beta-D-galactosides.</text>
        <dbReference type="EC" id="3.2.1.23"/>
    </reaction>
</comment>
<feature type="domain" description="Beta galactosidase small chain/" evidence="5">
    <location>
        <begin position="1"/>
        <end position="266"/>
    </location>
</feature>
<dbReference type="SUPFAM" id="SSF74650">
    <property type="entry name" value="Galactose mutarotase-like"/>
    <property type="match status" value="1"/>
</dbReference>
<sequence>KNTGEITSYVFQGTELIKTGPVPNFWRAPTDNDFGWGMPRRLGIWRDAAAKRTVDKVTVNKINSREIQINVATTLPTARAKYYTTYRIFGSGDIIINNSFEPANTNLPEMPRFGMKMTLPAEFENITWYGRGPHENYWDRKTGAAVGVYSGKVMDQYHPYIRPQENGNKTDIRWIALTNDKSMGLIAVGLPLLSISALPFKDEDFDPGPEKRQRHTYHVKKRDLITLKLDYKQMGVGGDTSWGDRARAHPEYRLPVKGYSYSFILRPYARSMGKISAVARSRIPG</sequence>
<dbReference type="AlphaFoldDB" id="X1FYT5"/>
<dbReference type="Pfam" id="PF02929">
    <property type="entry name" value="Bgal_small_N"/>
    <property type="match status" value="1"/>
</dbReference>
<dbReference type="Gene3D" id="2.70.98.10">
    <property type="match status" value="1"/>
</dbReference>
<dbReference type="InterPro" id="IPR011013">
    <property type="entry name" value="Gal_mutarotase_sf_dom"/>
</dbReference>
<dbReference type="InterPro" id="IPR014718">
    <property type="entry name" value="GH-type_carb-bd"/>
</dbReference>
<dbReference type="GO" id="GO:0030246">
    <property type="term" value="F:carbohydrate binding"/>
    <property type="evidence" value="ECO:0007669"/>
    <property type="project" value="InterPro"/>
</dbReference>
<name>X1FYT5_9ZZZZ</name>
<dbReference type="GO" id="GO:0004565">
    <property type="term" value="F:beta-galactosidase activity"/>
    <property type="evidence" value="ECO:0007669"/>
    <property type="project" value="UniProtKB-EC"/>
</dbReference>
<proteinExistence type="predicted"/>
<dbReference type="InterPro" id="IPR050347">
    <property type="entry name" value="Bact_Beta-galactosidase"/>
</dbReference>
<evidence type="ECO:0000256" key="4">
    <source>
        <dbReference type="ARBA" id="ARBA00023295"/>
    </source>
</evidence>
<keyword evidence="3" id="KW-0378">Hydrolase</keyword>
<reference evidence="6" key="1">
    <citation type="journal article" date="2014" name="Front. Microbiol.">
        <title>High frequency of phylogenetically diverse reductive dehalogenase-homologous genes in deep subseafloor sedimentary metagenomes.</title>
        <authorList>
            <person name="Kawai M."/>
            <person name="Futagami T."/>
            <person name="Toyoda A."/>
            <person name="Takaki Y."/>
            <person name="Nishi S."/>
            <person name="Hori S."/>
            <person name="Arai W."/>
            <person name="Tsubouchi T."/>
            <person name="Morono Y."/>
            <person name="Uchiyama I."/>
            <person name="Ito T."/>
            <person name="Fujiyama A."/>
            <person name="Inagaki F."/>
            <person name="Takami H."/>
        </authorList>
    </citation>
    <scope>NUCLEOTIDE SEQUENCE</scope>
    <source>
        <strain evidence="6">Expedition CK06-06</strain>
    </source>
</reference>
<keyword evidence="4" id="KW-0326">Glycosidase</keyword>
<dbReference type="EC" id="3.2.1.23" evidence="2"/>
<evidence type="ECO:0000256" key="1">
    <source>
        <dbReference type="ARBA" id="ARBA00001412"/>
    </source>
</evidence>
<dbReference type="SMART" id="SM01038">
    <property type="entry name" value="Bgal_small_N"/>
    <property type="match status" value="1"/>
</dbReference>
<gene>
    <name evidence="6" type="ORF">S03H2_07774</name>
</gene>
<evidence type="ECO:0000313" key="6">
    <source>
        <dbReference type="EMBL" id="GAH25923.1"/>
    </source>
</evidence>
<evidence type="ECO:0000256" key="2">
    <source>
        <dbReference type="ARBA" id="ARBA00012756"/>
    </source>
</evidence>
<dbReference type="PANTHER" id="PTHR46323">
    <property type="entry name" value="BETA-GALACTOSIDASE"/>
    <property type="match status" value="1"/>
</dbReference>
<evidence type="ECO:0000256" key="3">
    <source>
        <dbReference type="ARBA" id="ARBA00022801"/>
    </source>
</evidence>
<dbReference type="EMBL" id="BARU01003649">
    <property type="protein sequence ID" value="GAH25923.1"/>
    <property type="molecule type" value="Genomic_DNA"/>
</dbReference>
<feature type="non-terminal residue" evidence="6">
    <location>
        <position position="285"/>
    </location>
</feature>
<dbReference type="InterPro" id="IPR004199">
    <property type="entry name" value="B-gal_small/dom_5"/>
</dbReference>
<evidence type="ECO:0000259" key="5">
    <source>
        <dbReference type="SMART" id="SM01038"/>
    </source>
</evidence>
<comment type="caution">
    <text evidence="6">The sequence shown here is derived from an EMBL/GenBank/DDBJ whole genome shotgun (WGS) entry which is preliminary data.</text>
</comment>